<dbReference type="NCBIfam" id="TIGR00422">
    <property type="entry name" value="valS"/>
    <property type="match status" value="1"/>
</dbReference>
<dbReference type="Pfam" id="PF08264">
    <property type="entry name" value="Anticodon_1"/>
    <property type="match status" value="1"/>
</dbReference>
<dbReference type="GO" id="GO:0005829">
    <property type="term" value="C:cytosol"/>
    <property type="evidence" value="ECO:0007669"/>
    <property type="project" value="TreeGrafter"/>
</dbReference>
<comment type="similarity">
    <text evidence="10">Belongs to the class-I aminoacyl-tRNA synthetase family.</text>
</comment>
<evidence type="ECO:0000256" key="10">
    <source>
        <dbReference type="RuleBase" id="RU363035"/>
    </source>
</evidence>
<evidence type="ECO:0000259" key="12">
    <source>
        <dbReference type="Pfam" id="PF08264"/>
    </source>
</evidence>
<evidence type="ECO:0000256" key="4">
    <source>
        <dbReference type="ARBA" id="ARBA00022741"/>
    </source>
</evidence>
<dbReference type="PANTHER" id="PTHR11946">
    <property type="entry name" value="VALYL-TRNA SYNTHETASES"/>
    <property type="match status" value="1"/>
</dbReference>
<keyword evidence="5 10" id="KW-0067">ATP-binding</keyword>
<dbReference type="EMBL" id="MFDD01000014">
    <property type="protein sequence ID" value="OGE40104.1"/>
    <property type="molecule type" value="Genomic_DNA"/>
</dbReference>
<dbReference type="InterPro" id="IPR014729">
    <property type="entry name" value="Rossmann-like_a/b/a_fold"/>
</dbReference>
<dbReference type="InterPro" id="IPR001412">
    <property type="entry name" value="aa-tRNA-synth_I_CS"/>
</dbReference>
<dbReference type="InterPro" id="IPR009080">
    <property type="entry name" value="tRNAsynth_Ia_anticodon-bd"/>
</dbReference>
<dbReference type="Gene3D" id="1.10.730.10">
    <property type="entry name" value="Isoleucyl-tRNA Synthetase, Domain 1"/>
    <property type="match status" value="1"/>
</dbReference>
<accession>A0A1F5KGY9</accession>
<feature type="domain" description="Aminoacyl-tRNA synthetase class Ia" evidence="11">
    <location>
        <begin position="13"/>
        <end position="485"/>
    </location>
</feature>
<dbReference type="GO" id="GO:0005524">
    <property type="term" value="F:ATP binding"/>
    <property type="evidence" value="ECO:0007669"/>
    <property type="project" value="UniProtKB-KW"/>
</dbReference>
<dbReference type="InterPro" id="IPR002303">
    <property type="entry name" value="Valyl-tRNA_ligase"/>
</dbReference>
<reference evidence="13 14" key="1">
    <citation type="journal article" date="2016" name="Nat. Commun.">
        <title>Thousands of microbial genomes shed light on interconnected biogeochemical processes in an aquifer system.</title>
        <authorList>
            <person name="Anantharaman K."/>
            <person name="Brown C.T."/>
            <person name="Hug L.A."/>
            <person name="Sharon I."/>
            <person name="Castelle C.J."/>
            <person name="Probst A.J."/>
            <person name="Thomas B.C."/>
            <person name="Singh A."/>
            <person name="Wilkins M.J."/>
            <person name="Karaoz U."/>
            <person name="Brodie E.L."/>
            <person name="Williams K.H."/>
            <person name="Hubbard S.S."/>
            <person name="Banfield J.F."/>
        </authorList>
    </citation>
    <scope>NUCLEOTIDE SEQUENCE [LARGE SCALE GENOMIC DNA]</scope>
</reference>
<evidence type="ECO:0000256" key="7">
    <source>
        <dbReference type="ARBA" id="ARBA00023146"/>
    </source>
</evidence>
<evidence type="ECO:0000256" key="6">
    <source>
        <dbReference type="ARBA" id="ARBA00022917"/>
    </source>
</evidence>
<evidence type="ECO:0000256" key="8">
    <source>
        <dbReference type="ARBA" id="ARBA00047552"/>
    </source>
</evidence>
<comment type="caution">
    <text evidence="13">The sequence shown here is derived from an EMBL/GenBank/DDBJ whole genome shotgun (WGS) entry which is preliminary data.</text>
</comment>
<keyword evidence="7 10" id="KW-0030">Aminoacyl-tRNA synthetase</keyword>
<dbReference type="Proteomes" id="UP000177328">
    <property type="component" value="Unassembled WGS sequence"/>
</dbReference>
<protein>
    <recommendedName>
        <fullName evidence="1 9">Valine--tRNA ligase</fullName>
        <ecNumber evidence="1 9">6.1.1.9</ecNumber>
    </recommendedName>
</protein>
<evidence type="ECO:0000256" key="1">
    <source>
        <dbReference type="ARBA" id="ARBA00013169"/>
    </source>
</evidence>
<evidence type="ECO:0000256" key="9">
    <source>
        <dbReference type="NCBIfam" id="TIGR00422"/>
    </source>
</evidence>
<evidence type="ECO:0000259" key="11">
    <source>
        <dbReference type="Pfam" id="PF00133"/>
    </source>
</evidence>
<dbReference type="InterPro" id="IPR009008">
    <property type="entry name" value="Val/Leu/Ile-tRNA-synth_edit"/>
</dbReference>
<gene>
    <name evidence="13" type="ORF">A3D25_04860</name>
</gene>
<dbReference type="AlphaFoldDB" id="A0A1F5KGY9"/>
<dbReference type="CDD" id="cd07962">
    <property type="entry name" value="Anticodon_Ia_Val"/>
    <property type="match status" value="1"/>
</dbReference>
<sequence>MDKQYDSKLAEEKWYKFWEDQQLFDADPDSPKPAYSLLMPPPNLTGNLHLGHAMQHVIMDALARFKRMQGFDVLLLPGVDHAGIQFEGTLEKLLAKENLSKGKLGRDKWLERAWKFKDEIYASFHSTWKVMGISADWSREVFTMEPKVQRTVFEEFDRFWKEDLLYKGAYIVQWCPKCGTAIEDVEMEYEERKEKLYYVKYTLVGTAGKEWVTVATARPETIFADVAIAVHPDDPRYKSFVVREARKPLYKRGAPGEDRVVIIQDSRVDREFGTGALKITPGHDPLDYAIGKDHHLPLLHTIDKHGRMTELSGDLEGLKIDQAREQAAEKLEQLGALEKTEDYTHSVPICERCKTTVEPLISEEWFVKMTPLAEKALANMDKINFLPSSYKQILSEWIEHIHDWSISRSLWWGYRIPVWYCDKCNPHHLVGKTRDMIVSLEKPTKTCQTCGEHHWIQDEQVLDTWFSSGMWPLATLGWPGSQSSESLIADSEASLKADNSPEWNKMQKYFPWSFELSSGEIKYLWIARMIMLSLHFADQIPFSNMFFHGQIRDLQGRKFSKSLGNGIDPNQMREEWGTDASRMALYSYTAPGRDGRANKQTMDERAKNFRNFSTKLWNIAKFVLESSVLSHQSSDQARLEPGRIVQGDALHEDDWWIREELDKLITSVTKNIESYQLHLATESIYDFIWHTFADIYLEKSKTRRVEAQPTLEHVLKVSLQLLHPFMPFLTEELWSKLTGEKTESIMLSRWPSRR</sequence>
<feature type="domain" description="Methionyl/Valyl/Leucyl/Isoleucyl-tRNA synthetase anticodon-binding" evidence="12">
    <location>
        <begin position="654"/>
        <end position="752"/>
    </location>
</feature>
<dbReference type="InterPro" id="IPR002300">
    <property type="entry name" value="aa-tRNA-synth_Ia"/>
</dbReference>
<evidence type="ECO:0000256" key="2">
    <source>
        <dbReference type="ARBA" id="ARBA00022490"/>
    </source>
</evidence>
<keyword evidence="6 10" id="KW-0648">Protein biosynthesis</keyword>
<evidence type="ECO:0000256" key="5">
    <source>
        <dbReference type="ARBA" id="ARBA00022840"/>
    </source>
</evidence>
<keyword evidence="4 10" id="KW-0547">Nucleotide-binding</keyword>
<dbReference type="PROSITE" id="PS00178">
    <property type="entry name" value="AA_TRNA_LIGASE_I"/>
    <property type="match status" value="1"/>
</dbReference>
<keyword evidence="3 10" id="KW-0436">Ligase</keyword>
<dbReference type="NCBIfam" id="NF004349">
    <property type="entry name" value="PRK05729.1"/>
    <property type="match status" value="1"/>
</dbReference>
<dbReference type="GO" id="GO:0002161">
    <property type="term" value="F:aminoacyl-tRNA deacylase activity"/>
    <property type="evidence" value="ECO:0007669"/>
    <property type="project" value="InterPro"/>
</dbReference>
<dbReference type="Gene3D" id="3.40.50.620">
    <property type="entry name" value="HUPs"/>
    <property type="match status" value="2"/>
</dbReference>
<dbReference type="SUPFAM" id="SSF47323">
    <property type="entry name" value="Anticodon-binding domain of a subclass of class I aminoacyl-tRNA synthetases"/>
    <property type="match status" value="1"/>
</dbReference>
<dbReference type="PRINTS" id="PR00986">
    <property type="entry name" value="TRNASYNTHVAL"/>
</dbReference>
<dbReference type="PANTHER" id="PTHR11946:SF93">
    <property type="entry name" value="VALINE--TRNA LIGASE, CHLOROPLASTIC_MITOCHONDRIAL 2"/>
    <property type="match status" value="1"/>
</dbReference>
<dbReference type="GO" id="GO:0006438">
    <property type="term" value="P:valyl-tRNA aminoacylation"/>
    <property type="evidence" value="ECO:0007669"/>
    <property type="project" value="UniProtKB-UniRule"/>
</dbReference>
<dbReference type="GO" id="GO:0004832">
    <property type="term" value="F:valine-tRNA ligase activity"/>
    <property type="evidence" value="ECO:0007669"/>
    <property type="project" value="UniProtKB-UniRule"/>
</dbReference>
<evidence type="ECO:0000256" key="3">
    <source>
        <dbReference type="ARBA" id="ARBA00022598"/>
    </source>
</evidence>
<comment type="catalytic activity">
    <reaction evidence="8">
        <text>tRNA(Val) + L-valine + ATP = L-valyl-tRNA(Val) + AMP + diphosphate</text>
        <dbReference type="Rhea" id="RHEA:10704"/>
        <dbReference type="Rhea" id="RHEA-COMP:9672"/>
        <dbReference type="Rhea" id="RHEA-COMP:9708"/>
        <dbReference type="ChEBI" id="CHEBI:30616"/>
        <dbReference type="ChEBI" id="CHEBI:33019"/>
        <dbReference type="ChEBI" id="CHEBI:57762"/>
        <dbReference type="ChEBI" id="CHEBI:78442"/>
        <dbReference type="ChEBI" id="CHEBI:78537"/>
        <dbReference type="ChEBI" id="CHEBI:456215"/>
        <dbReference type="EC" id="6.1.1.9"/>
    </reaction>
</comment>
<feature type="domain" description="Aminoacyl-tRNA synthetase class Ia" evidence="11">
    <location>
        <begin position="503"/>
        <end position="594"/>
    </location>
</feature>
<dbReference type="InterPro" id="IPR033705">
    <property type="entry name" value="Anticodon_Ia_Val"/>
</dbReference>
<keyword evidence="2" id="KW-0963">Cytoplasm</keyword>
<evidence type="ECO:0000313" key="14">
    <source>
        <dbReference type="Proteomes" id="UP000177328"/>
    </source>
</evidence>
<dbReference type="InterPro" id="IPR013155">
    <property type="entry name" value="M/V/L/I-tRNA-synth_anticd-bd"/>
</dbReference>
<dbReference type="SUPFAM" id="SSF52374">
    <property type="entry name" value="Nucleotidylyl transferase"/>
    <property type="match status" value="1"/>
</dbReference>
<dbReference type="EC" id="6.1.1.9" evidence="1 9"/>
<evidence type="ECO:0000313" key="13">
    <source>
        <dbReference type="EMBL" id="OGE40104.1"/>
    </source>
</evidence>
<dbReference type="SUPFAM" id="SSF50677">
    <property type="entry name" value="ValRS/IleRS/LeuRS editing domain"/>
    <property type="match status" value="1"/>
</dbReference>
<organism evidence="13 14">
    <name type="scientific">Candidatus Daviesbacteria bacterium RIFCSPHIGHO2_02_FULL_43_12</name>
    <dbReference type="NCBI Taxonomy" id="1797776"/>
    <lineage>
        <taxon>Bacteria</taxon>
        <taxon>Candidatus Daviesiibacteriota</taxon>
    </lineage>
</organism>
<dbReference type="Pfam" id="PF00133">
    <property type="entry name" value="tRNA-synt_1"/>
    <property type="match status" value="2"/>
</dbReference>
<name>A0A1F5KGY9_9BACT</name>
<proteinExistence type="inferred from homology"/>